<accession>A0AB34ITH0</accession>
<reference evidence="6 7" key="1">
    <citation type="journal article" date="2024" name="Science">
        <title>Giant polyketide synthase enzymes in the biosynthesis of giant marine polyether toxins.</title>
        <authorList>
            <person name="Fallon T.R."/>
            <person name="Shende V.V."/>
            <person name="Wierzbicki I.H."/>
            <person name="Pendleton A.L."/>
            <person name="Watervoot N.F."/>
            <person name="Auber R.P."/>
            <person name="Gonzalez D.J."/>
            <person name="Wisecaver J.H."/>
            <person name="Moore B.S."/>
        </authorList>
    </citation>
    <scope>NUCLEOTIDE SEQUENCE [LARGE SCALE GENOMIC DNA]</scope>
    <source>
        <strain evidence="6 7">12B1</strain>
    </source>
</reference>
<dbReference type="Pfam" id="PF01027">
    <property type="entry name" value="Bax1-I"/>
    <property type="match status" value="1"/>
</dbReference>
<keyword evidence="2 5" id="KW-0812">Transmembrane</keyword>
<name>A0AB34ITH0_PRYPA</name>
<dbReference type="InterPro" id="IPR006214">
    <property type="entry name" value="Bax_inhibitor_1-related"/>
</dbReference>
<proteinExistence type="inferred from homology"/>
<feature type="transmembrane region" description="Helical" evidence="5">
    <location>
        <begin position="225"/>
        <end position="244"/>
    </location>
</feature>
<sequence>MGMRGVQWILLALLASQPACALYARGSHMRLRGGTTAATTILGPHRTRTAPYARPDSSMSDAERVYVVQAFSRSEVRKRFLTQVFAIIAAQLATTAGVMAAVRALPALLFFMARAAPLFLFAPLLPAFLLQMLLSTGENSSMQYVLLSVYTILQALALGLATAALPGQLVLNAAGATTVAVGSLSVYALTTKRDFTVHGGMLAAGVTALLALSIIQFFVKGSWVLLGRSYFGVLLFSGWLVYDLQQMMGGNKKEQARPNEPVKAAFSIFVDLVNIFVNILQLMAANERRRD</sequence>
<evidence type="ECO:0000313" key="7">
    <source>
        <dbReference type="Proteomes" id="UP001515480"/>
    </source>
</evidence>
<dbReference type="Proteomes" id="UP001515480">
    <property type="component" value="Unassembled WGS sequence"/>
</dbReference>
<comment type="similarity">
    <text evidence="5">Belongs to the BI1 family.</text>
</comment>
<protein>
    <submittedName>
        <fullName evidence="6">Uncharacterized protein</fullName>
    </submittedName>
</protein>
<gene>
    <name evidence="6" type="ORF">AB1Y20_008411</name>
</gene>
<evidence type="ECO:0000256" key="2">
    <source>
        <dbReference type="ARBA" id="ARBA00022692"/>
    </source>
</evidence>
<evidence type="ECO:0000256" key="1">
    <source>
        <dbReference type="ARBA" id="ARBA00004141"/>
    </source>
</evidence>
<evidence type="ECO:0000256" key="5">
    <source>
        <dbReference type="RuleBase" id="RU004379"/>
    </source>
</evidence>
<comment type="subcellular location">
    <subcellularLocation>
        <location evidence="1">Membrane</location>
        <topology evidence="1">Multi-pass membrane protein</topology>
    </subcellularLocation>
</comment>
<organism evidence="6 7">
    <name type="scientific">Prymnesium parvum</name>
    <name type="common">Toxic golden alga</name>
    <dbReference type="NCBI Taxonomy" id="97485"/>
    <lineage>
        <taxon>Eukaryota</taxon>
        <taxon>Haptista</taxon>
        <taxon>Haptophyta</taxon>
        <taxon>Prymnesiophyceae</taxon>
        <taxon>Prymnesiales</taxon>
        <taxon>Prymnesiaceae</taxon>
        <taxon>Prymnesium</taxon>
    </lineage>
</organism>
<feature type="transmembrane region" description="Helical" evidence="5">
    <location>
        <begin position="142"/>
        <end position="163"/>
    </location>
</feature>
<dbReference type="AlphaFoldDB" id="A0AB34ITH0"/>
<dbReference type="PANTHER" id="PTHR23291:SF50">
    <property type="entry name" value="PROTEIN LIFEGUARD 4"/>
    <property type="match status" value="1"/>
</dbReference>
<keyword evidence="4 5" id="KW-0472">Membrane</keyword>
<feature type="transmembrane region" description="Helical" evidence="5">
    <location>
        <begin position="80"/>
        <end position="102"/>
    </location>
</feature>
<keyword evidence="7" id="KW-1185">Reference proteome</keyword>
<feature type="transmembrane region" description="Helical" evidence="5">
    <location>
        <begin position="169"/>
        <end position="189"/>
    </location>
</feature>
<evidence type="ECO:0000256" key="3">
    <source>
        <dbReference type="ARBA" id="ARBA00022989"/>
    </source>
</evidence>
<dbReference type="EMBL" id="JBGBPQ010000019">
    <property type="protein sequence ID" value="KAL1504628.1"/>
    <property type="molecule type" value="Genomic_DNA"/>
</dbReference>
<feature type="transmembrane region" description="Helical" evidence="5">
    <location>
        <begin position="6"/>
        <end position="24"/>
    </location>
</feature>
<dbReference type="PANTHER" id="PTHR23291">
    <property type="entry name" value="BAX INHIBITOR-RELATED"/>
    <property type="match status" value="1"/>
</dbReference>
<feature type="transmembrane region" description="Helical" evidence="5">
    <location>
        <begin position="264"/>
        <end position="284"/>
    </location>
</feature>
<keyword evidence="3 5" id="KW-1133">Transmembrane helix</keyword>
<feature type="transmembrane region" description="Helical" evidence="5">
    <location>
        <begin position="201"/>
        <end position="219"/>
    </location>
</feature>
<comment type="caution">
    <text evidence="6">The sequence shown here is derived from an EMBL/GenBank/DDBJ whole genome shotgun (WGS) entry which is preliminary data.</text>
</comment>
<evidence type="ECO:0000256" key="4">
    <source>
        <dbReference type="ARBA" id="ARBA00023136"/>
    </source>
</evidence>
<dbReference type="GO" id="GO:0016020">
    <property type="term" value="C:membrane"/>
    <property type="evidence" value="ECO:0007669"/>
    <property type="project" value="UniProtKB-SubCell"/>
</dbReference>
<evidence type="ECO:0000313" key="6">
    <source>
        <dbReference type="EMBL" id="KAL1504628.1"/>
    </source>
</evidence>
<comment type="caution">
    <text evidence="5">Lacks conserved residue(s) required for the propagation of feature annotation.</text>
</comment>
<feature type="transmembrane region" description="Helical" evidence="5">
    <location>
        <begin position="108"/>
        <end position="130"/>
    </location>
</feature>